<evidence type="ECO:0000313" key="3">
    <source>
        <dbReference type="Proteomes" id="UP001527181"/>
    </source>
</evidence>
<dbReference type="Pfam" id="PF01520">
    <property type="entry name" value="Amidase_3"/>
    <property type="match status" value="1"/>
</dbReference>
<dbReference type="InterPro" id="IPR050695">
    <property type="entry name" value="N-acetylmuramoyl_amidase_3"/>
</dbReference>
<dbReference type="InterPro" id="IPR002508">
    <property type="entry name" value="MurNAc-LAA_cat"/>
</dbReference>
<sequence>MKKIATIGLSVLLSVGLSVYVYMQYDYGATEVHAMMKAPEGPKNLKGKTIVIDPGHGGIDSGSLGSQGTLEKKMTLQTAKAIQQELQRRTKAQVVLTREQDDTVSLQERVAIAERKSADLYVSIHYDAFDTAEAEGMTTYYYQDNNQKLANTIHANLEQQNMEMRDRGVQFGDYYVLRRNPRPSVLLELGYISNPNDEQRMKSQDFQKQAAEAVVNGIIDYLET</sequence>
<name>A0ABT4GY03_PAEAL</name>
<reference evidence="2 3" key="1">
    <citation type="submission" date="2022-05" db="EMBL/GenBank/DDBJ databases">
        <title>Genome Sequencing of Bee-Associated Microbes.</title>
        <authorList>
            <person name="Dunlap C."/>
        </authorList>
    </citation>
    <scope>NUCLEOTIDE SEQUENCE [LARGE SCALE GENOMIC DNA]</scope>
    <source>
        <strain evidence="2 3">NRRL B-04010</strain>
    </source>
</reference>
<dbReference type="Proteomes" id="UP001527181">
    <property type="component" value="Unassembled WGS sequence"/>
</dbReference>
<dbReference type="SMART" id="SM00646">
    <property type="entry name" value="Ami_3"/>
    <property type="match status" value="1"/>
</dbReference>
<dbReference type="PANTHER" id="PTHR30404">
    <property type="entry name" value="N-ACETYLMURAMOYL-L-ALANINE AMIDASE"/>
    <property type="match status" value="1"/>
</dbReference>
<dbReference type="EMBL" id="JAMDNP010000021">
    <property type="protein sequence ID" value="MCY9761292.1"/>
    <property type="molecule type" value="Genomic_DNA"/>
</dbReference>
<dbReference type="GeneID" id="94487646"/>
<dbReference type="CDD" id="cd02696">
    <property type="entry name" value="MurNAc-LAA"/>
    <property type="match status" value="1"/>
</dbReference>
<gene>
    <name evidence="2" type="ORF">M5X12_11965</name>
</gene>
<evidence type="ECO:0000313" key="2">
    <source>
        <dbReference type="EMBL" id="MCY9761292.1"/>
    </source>
</evidence>
<protein>
    <submittedName>
        <fullName evidence="2">N-acetylmuramoyl-L-alanine amidase</fullName>
    </submittedName>
</protein>
<dbReference type="RefSeq" id="WP_262866384.1">
    <property type="nucleotide sequence ID" value="NZ_JAMDLX010000029.1"/>
</dbReference>
<accession>A0ABT4GY03</accession>
<proteinExistence type="predicted"/>
<dbReference type="SUPFAM" id="SSF53187">
    <property type="entry name" value="Zn-dependent exopeptidases"/>
    <property type="match status" value="1"/>
</dbReference>
<dbReference type="Gene3D" id="3.40.630.40">
    <property type="entry name" value="Zn-dependent exopeptidases"/>
    <property type="match status" value="1"/>
</dbReference>
<keyword evidence="3" id="KW-1185">Reference proteome</keyword>
<feature type="domain" description="MurNAc-LAA" evidence="1">
    <location>
        <begin position="110"/>
        <end position="219"/>
    </location>
</feature>
<evidence type="ECO:0000259" key="1">
    <source>
        <dbReference type="SMART" id="SM00646"/>
    </source>
</evidence>
<organism evidence="2 3">
    <name type="scientific">Paenibacillus alvei</name>
    <name type="common">Bacillus alvei</name>
    <dbReference type="NCBI Taxonomy" id="44250"/>
    <lineage>
        <taxon>Bacteria</taxon>
        <taxon>Bacillati</taxon>
        <taxon>Bacillota</taxon>
        <taxon>Bacilli</taxon>
        <taxon>Bacillales</taxon>
        <taxon>Paenibacillaceae</taxon>
        <taxon>Paenibacillus</taxon>
    </lineage>
</organism>
<comment type="caution">
    <text evidence="2">The sequence shown here is derived from an EMBL/GenBank/DDBJ whole genome shotgun (WGS) entry which is preliminary data.</text>
</comment>
<dbReference type="PANTHER" id="PTHR30404:SF7">
    <property type="entry name" value="CELL WALL AMIDASE LYTH-RELATED"/>
    <property type="match status" value="1"/>
</dbReference>